<sequence>MRRIREDSEIYFCKRQAFTANIQVMMVLCRHIGIEILKLDEYEPYKAYKFDAILLYNWMAILRRET</sequence>
<name>A0A059BL29_EUCGR</name>
<dbReference type="Gramene" id="KCW66395">
    <property type="protein sequence ID" value="KCW66395"/>
    <property type="gene ID" value="EUGRSUZ_F00209"/>
</dbReference>
<organism evidence="1">
    <name type="scientific">Eucalyptus grandis</name>
    <name type="common">Flooded gum</name>
    <dbReference type="NCBI Taxonomy" id="71139"/>
    <lineage>
        <taxon>Eukaryota</taxon>
        <taxon>Viridiplantae</taxon>
        <taxon>Streptophyta</taxon>
        <taxon>Embryophyta</taxon>
        <taxon>Tracheophyta</taxon>
        <taxon>Spermatophyta</taxon>
        <taxon>Magnoliopsida</taxon>
        <taxon>eudicotyledons</taxon>
        <taxon>Gunneridae</taxon>
        <taxon>Pentapetalae</taxon>
        <taxon>rosids</taxon>
        <taxon>malvids</taxon>
        <taxon>Myrtales</taxon>
        <taxon>Myrtaceae</taxon>
        <taxon>Myrtoideae</taxon>
        <taxon>Eucalypteae</taxon>
        <taxon>Eucalyptus</taxon>
    </lineage>
</organism>
<dbReference type="InParanoid" id="A0A059BL29"/>
<accession>A0A059BL29</accession>
<protein>
    <submittedName>
        <fullName evidence="1">Uncharacterized protein</fullName>
    </submittedName>
</protein>
<dbReference type="AlphaFoldDB" id="A0A059BL29"/>
<proteinExistence type="predicted"/>
<dbReference type="EMBL" id="KK198758">
    <property type="protein sequence ID" value="KCW66395.1"/>
    <property type="molecule type" value="Genomic_DNA"/>
</dbReference>
<reference evidence="1" key="1">
    <citation type="submission" date="2013-07" db="EMBL/GenBank/DDBJ databases">
        <title>The genome of Eucalyptus grandis.</title>
        <authorList>
            <person name="Schmutz J."/>
            <person name="Hayes R."/>
            <person name="Myburg A."/>
            <person name="Tuskan G."/>
            <person name="Grattapaglia D."/>
            <person name="Rokhsar D.S."/>
        </authorList>
    </citation>
    <scope>NUCLEOTIDE SEQUENCE</scope>
    <source>
        <tissue evidence="1">Leaf extractions</tissue>
    </source>
</reference>
<gene>
    <name evidence="1" type="ORF">EUGRSUZ_F00209</name>
</gene>
<evidence type="ECO:0000313" key="1">
    <source>
        <dbReference type="EMBL" id="KCW66395.1"/>
    </source>
</evidence>